<name>A0A3B0W9N6_9ZZZZ</name>
<dbReference type="PANTHER" id="PTHR43011:SF1">
    <property type="entry name" value="IRON-SULFUR CLUSTER ASSEMBLY 2 HOMOLOG, MITOCHONDRIAL"/>
    <property type="match status" value="1"/>
</dbReference>
<accession>A0A3B0W9N6</accession>
<dbReference type="Pfam" id="PF01521">
    <property type="entry name" value="Fe-S_biosyn"/>
    <property type="match status" value="1"/>
</dbReference>
<organism evidence="2">
    <name type="scientific">hydrothermal vent metagenome</name>
    <dbReference type="NCBI Taxonomy" id="652676"/>
    <lineage>
        <taxon>unclassified sequences</taxon>
        <taxon>metagenomes</taxon>
        <taxon>ecological metagenomes</taxon>
    </lineage>
</organism>
<feature type="domain" description="Core" evidence="1">
    <location>
        <begin position="13"/>
        <end position="109"/>
    </location>
</feature>
<dbReference type="NCBIfam" id="TIGR00049">
    <property type="entry name" value="iron-sulfur cluster assembly accessory protein"/>
    <property type="match status" value="1"/>
</dbReference>
<gene>
    <name evidence="2" type="ORF">MNBD_GAMMA05-477</name>
</gene>
<dbReference type="AlphaFoldDB" id="A0A3B0W9N6"/>
<dbReference type="InterPro" id="IPR000361">
    <property type="entry name" value="ATAP_core_dom"/>
</dbReference>
<evidence type="ECO:0000313" key="2">
    <source>
        <dbReference type="EMBL" id="VAW52655.1"/>
    </source>
</evidence>
<dbReference type="PANTHER" id="PTHR43011">
    <property type="entry name" value="IRON-SULFUR CLUSTER ASSEMBLY 2 HOMOLOG, MITOCHONDRIAL"/>
    <property type="match status" value="1"/>
</dbReference>
<dbReference type="InterPro" id="IPR035903">
    <property type="entry name" value="HesB-like_dom_sf"/>
</dbReference>
<protein>
    <recommendedName>
        <fullName evidence="1">Core domain-containing protein</fullName>
    </recommendedName>
</protein>
<dbReference type="GO" id="GO:0051537">
    <property type="term" value="F:2 iron, 2 sulfur cluster binding"/>
    <property type="evidence" value="ECO:0007669"/>
    <property type="project" value="TreeGrafter"/>
</dbReference>
<dbReference type="GO" id="GO:0016226">
    <property type="term" value="P:iron-sulfur cluster assembly"/>
    <property type="evidence" value="ECO:0007669"/>
    <property type="project" value="InterPro"/>
</dbReference>
<dbReference type="SUPFAM" id="SSF89360">
    <property type="entry name" value="HesB-like domain"/>
    <property type="match status" value="1"/>
</dbReference>
<dbReference type="EMBL" id="UOFE01000030">
    <property type="protein sequence ID" value="VAW52655.1"/>
    <property type="molecule type" value="Genomic_DNA"/>
</dbReference>
<dbReference type="GO" id="GO:0005506">
    <property type="term" value="F:iron ion binding"/>
    <property type="evidence" value="ECO:0007669"/>
    <property type="project" value="TreeGrafter"/>
</dbReference>
<dbReference type="Gene3D" id="2.60.300.12">
    <property type="entry name" value="HesB-like domain"/>
    <property type="match status" value="1"/>
</dbReference>
<evidence type="ECO:0000259" key="1">
    <source>
        <dbReference type="Pfam" id="PF01521"/>
    </source>
</evidence>
<proteinExistence type="predicted"/>
<dbReference type="InterPro" id="IPR016092">
    <property type="entry name" value="ATAP"/>
</dbReference>
<dbReference type="GO" id="GO:0051539">
    <property type="term" value="F:4 iron, 4 sulfur cluster binding"/>
    <property type="evidence" value="ECO:0007669"/>
    <property type="project" value="TreeGrafter"/>
</dbReference>
<reference evidence="2" key="1">
    <citation type="submission" date="2018-06" db="EMBL/GenBank/DDBJ databases">
        <authorList>
            <person name="Zhirakovskaya E."/>
        </authorList>
    </citation>
    <scope>NUCLEOTIDE SEQUENCE</scope>
</reference>
<sequence>MSQAQFNTQLTNQINVSDEAIKQLIALTESEDDVNGVRIFVSGGGCGGMSYGMTFVDQPTEFDATLEKDGLKVHVDAVALSFLEGVEIDYQTEGANASFVFKNVFANSSSGGSCGGCGGASGGGCG</sequence>